<organism evidence="2">
    <name type="scientific">Oikopleura dioica</name>
    <name type="common">Tunicate</name>
    <dbReference type="NCBI Taxonomy" id="34765"/>
    <lineage>
        <taxon>Eukaryota</taxon>
        <taxon>Metazoa</taxon>
        <taxon>Chordata</taxon>
        <taxon>Tunicata</taxon>
        <taxon>Appendicularia</taxon>
        <taxon>Copelata</taxon>
        <taxon>Oikopleuridae</taxon>
        <taxon>Oikopleura</taxon>
    </lineage>
</organism>
<proteinExistence type="predicted"/>
<sequence>MKIATFLSLFSALAFGALSNKTDNPNGYDPIFDWNIVNDNEYLKEYNVTYTDLINKPIQLWIWMQAVWNQGQVWYQLSEQYGNGWVEKFSRENVDSRCMINWARDMEVITEEFMAIVEFSIEDWAQLLYPAPCCMYDPEEIRVTYLVPYQQAITKVFAWSGEWTYRYWEMLFGYNGWVEVGQGWVDKWETDFEWHKLSDVTHYLRVWVADLERHSFWSIEAWEDIICGPREETTGTCTWEVVDGQAVARDVFHVLDIIVDKLDETLQWFSLVIGNIIDATGNKNDPTEKI</sequence>
<dbReference type="InParanoid" id="E4XNU4"/>
<accession>E4XNU4</accession>
<dbReference type="EMBL" id="FN653086">
    <property type="protein sequence ID" value="CBY11532.1"/>
    <property type="molecule type" value="Genomic_DNA"/>
</dbReference>
<name>E4XNU4_OIKDI</name>
<dbReference type="AlphaFoldDB" id="E4XNU4"/>
<feature type="chain" id="PRO_5003190472" evidence="1">
    <location>
        <begin position="20"/>
        <end position="290"/>
    </location>
</feature>
<evidence type="ECO:0000313" key="3">
    <source>
        <dbReference type="Proteomes" id="UP000001307"/>
    </source>
</evidence>
<feature type="signal peptide" evidence="1">
    <location>
        <begin position="1"/>
        <end position="19"/>
    </location>
</feature>
<dbReference type="Proteomes" id="UP000001307">
    <property type="component" value="Unassembled WGS sequence"/>
</dbReference>
<keyword evidence="1" id="KW-0732">Signal</keyword>
<protein>
    <submittedName>
        <fullName evidence="2">Uncharacterized protein</fullName>
    </submittedName>
</protein>
<evidence type="ECO:0000313" key="2">
    <source>
        <dbReference type="EMBL" id="CBY11532.1"/>
    </source>
</evidence>
<gene>
    <name evidence="2" type="ORF">GSOID_T00016698001</name>
</gene>
<reference evidence="2" key="1">
    <citation type="journal article" date="2010" name="Science">
        <title>Plasticity of animal genome architecture unmasked by rapid evolution of a pelagic tunicate.</title>
        <authorList>
            <person name="Denoeud F."/>
            <person name="Henriet S."/>
            <person name="Mungpakdee S."/>
            <person name="Aury J.M."/>
            <person name="Da Silva C."/>
            <person name="Brinkmann H."/>
            <person name="Mikhaleva J."/>
            <person name="Olsen L.C."/>
            <person name="Jubin C."/>
            <person name="Canestro C."/>
            <person name="Bouquet J.M."/>
            <person name="Danks G."/>
            <person name="Poulain J."/>
            <person name="Campsteijn C."/>
            <person name="Adamski M."/>
            <person name="Cross I."/>
            <person name="Yadetie F."/>
            <person name="Muffato M."/>
            <person name="Louis A."/>
            <person name="Butcher S."/>
            <person name="Tsagkogeorga G."/>
            <person name="Konrad A."/>
            <person name="Singh S."/>
            <person name="Jensen M.F."/>
            <person name="Cong E.H."/>
            <person name="Eikeseth-Otteraa H."/>
            <person name="Noel B."/>
            <person name="Anthouard V."/>
            <person name="Porcel B.M."/>
            <person name="Kachouri-Lafond R."/>
            <person name="Nishino A."/>
            <person name="Ugolini M."/>
            <person name="Chourrout P."/>
            <person name="Nishida H."/>
            <person name="Aasland R."/>
            <person name="Huzurbazar S."/>
            <person name="Westhof E."/>
            <person name="Delsuc F."/>
            <person name="Lehrach H."/>
            <person name="Reinhardt R."/>
            <person name="Weissenbach J."/>
            <person name="Roy S.W."/>
            <person name="Artiguenave F."/>
            <person name="Postlethwait J.H."/>
            <person name="Manak J.R."/>
            <person name="Thompson E.M."/>
            <person name="Jaillon O."/>
            <person name="Du Pasquier L."/>
            <person name="Boudinot P."/>
            <person name="Liberles D.A."/>
            <person name="Volff J.N."/>
            <person name="Philippe H."/>
            <person name="Lenhard B."/>
            <person name="Roest Crollius H."/>
            <person name="Wincker P."/>
            <person name="Chourrout D."/>
        </authorList>
    </citation>
    <scope>NUCLEOTIDE SEQUENCE [LARGE SCALE GENOMIC DNA]</scope>
</reference>
<dbReference type="OrthoDB" id="10275613at2759"/>
<keyword evidence="3" id="KW-1185">Reference proteome</keyword>
<evidence type="ECO:0000256" key="1">
    <source>
        <dbReference type="SAM" id="SignalP"/>
    </source>
</evidence>